<dbReference type="InterPro" id="IPR002213">
    <property type="entry name" value="UDP_glucos_trans"/>
</dbReference>
<dbReference type="PANTHER" id="PTHR48048">
    <property type="entry name" value="GLYCOSYLTRANSFERASE"/>
    <property type="match status" value="1"/>
</dbReference>
<organism evidence="5">
    <name type="scientific">Rubia yunnanensis</name>
    <dbReference type="NCBI Taxonomy" id="1650721"/>
    <lineage>
        <taxon>Eukaryota</taxon>
        <taxon>Viridiplantae</taxon>
        <taxon>Streptophyta</taxon>
        <taxon>Embryophyta</taxon>
        <taxon>Tracheophyta</taxon>
        <taxon>Spermatophyta</taxon>
        <taxon>Magnoliopsida</taxon>
        <taxon>eudicotyledons</taxon>
        <taxon>Gunneridae</taxon>
        <taxon>Pentapetalae</taxon>
        <taxon>asterids</taxon>
        <taxon>lamiids</taxon>
        <taxon>Gentianales</taxon>
        <taxon>Rubiaceae</taxon>
        <taxon>Rubioideae</taxon>
        <taxon>Rubieae</taxon>
        <taxon>Rubia</taxon>
    </lineage>
</organism>
<keyword evidence="3" id="KW-0328">Glycosyltransferase</keyword>
<evidence type="ECO:0000256" key="4">
    <source>
        <dbReference type="RuleBase" id="RU362057"/>
    </source>
</evidence>
<dbReference type="EMBL" id="MT075688">
    <property type="protein sequence ID" value="QSB46672.1"/>
    <property type="molecule type" value="mRNA"/>
</dbReference>
<accession>A0A896AGS2</accession>
<dbReference type="Pfam" id="PF00201">
    <property type="entry name" value="UDPGT"/>
    <property type="match status" value="1"/>
</dbReference>
<evidence type="ECO:0000256" key="1">
    <source>
        <dbReference type="ARBA" id="ARBA00009995"/>
    </source>
</evidence>
<dbReference type="EC" id="2.4.1.-" evidence="4"/>
<dbReference type="InterPro" id="IPR035595">
    <property type="entry name" value="UDP_glycos_trans_CS"/>
</dbReference>
<keyword evidence="2 3" id="KW-0808">Transferase</keyword>
<proteinExistence type="evidence at transcript level"/>
<dbReference type="GO" id="GO:0035251">
    <property type="term" value="F:UDP-glucosyltransferase activity"/>
    <property type="evidence" value="ECO:0007669"/>
    <property type="project" value="InterPro"/>
</dbReference>
<dbReference type="PANTHER" id="PTHR48048:SF72">
    <property type="entry name" value="GLYCOSYLTRANSFERASE"/>
    <property type="match status" value="1"/>
</dbReference>
<dbReference type="InterPro" id="IPR050481">
    <property type="entry name" value="UDP-glycosyltransf_plant"/>
</dbReference>
<gene>
    <name evidence="5" type="primary">UGT71AS2</name>
</gene>
<evidence type="ECO:0000256" key="3">
    <source>
        <dbReference type="RuleBase" id="RU003718"/>
    </source>
</evidence>
<comment type="similarity">
    <text evidence="1 3">Belongs to the UDP-glycosyltransferase family.</text>
</comment>
<sequence>MGKDTKNAELVFIPTPGAGHLTSTIEVAKLITDLDSRFSATILIMRLPGESKKPVPDFGNPRLRFLELRKEENQPSPEGPHFVKMFQIIEDHKPHVREVLAGISSSGSSRLAGIVIDMFCTSVMEVAKEIGVPSYLFFTTGAGILGQFFYLQSLRDDFKVDITKFHNSDEELPIPTYKNPVPAKVLPSGYFEKGGADVFLDLAKMFRETNGIMINTFQELEPHAIQALLEDKNVPPVYPIGPLLNIGVTSKNNESDEIMNFLNHQPDASVIFLCFGSKGSFSDEQVMQIAYALQNSGCRFLWSLRKPAPKDAAGFLPGDYDNLDEVLPEGFLTRTAAVGKVIGWAPQATVLAHPAVGGFVSHCGWNSTLESIWFGVPTASWPQYAEQQTNAFFLVKEAELAVEIKIDYVKSVGTESTEIVSAEVIENGIRKLMADGEENRIRKNVKEMQRKSRMVRDGSSSVSLQRFLDTALDNISS</sequence>
<protein>
    <recommendedName>
        <fullName evidence="4">Glycosyltransferase</fullName>
        <ecNumber evidence="4">2.4.1.-</ecNumber>
    </recommendedName>
</protein>
<evidence type="ECO:0000313" key="5">
    <source>
        <dbReference type="EMBL" id="QSB46672.1"/>
    </source>
</evidence>
<dbReference type="SMR" id="A0A896AGS2"/>
<name>A0A896AGS2_9GENT</name>
<dbReference type="SUPFAM" id="SSF53756">
    <property type="entry name" value="UDP-Glycosyltransferase/glycogen phosphorylase"/>
    <property type="match status" value="1"/>
</dbReference>
<reference evidence="5" key="1">
    <citation type="journal article" date="2020" name="Org. Chem. Front.">
        <title>Discovery and characterization of four glycosyltransferases involved in anthraquinone glycoside biosynthesis in Rubia yunnanensis.</title>
        <authorList>
            <person name="Yi S."/>
            <person name="Kuang T."/>
            <person name="Miao Y."/>
            <person name="Xu Y."/>
            <person name="Wang Z."/>
            <person name="Dong L.-B."/>
            <person name="Tan N."/>
        </authorList>
    </citation>
    <scope>NUCLEOTIDE SEQUENCE</scope>
    <source>
        <strain evidence="5">RyUGT12</strain>
        <tissue evidence="5">Root</tissue>
    </source>
</reference>
<dbReference type="AlphaFoldDB" id="A0A896AGS2"/>
<evidence type="ECO:0000256" key="2">
    <source>
        <dbReference type="ARBA" id="ARBA00022679"/>
    </source>
</evidence>
<dbReference type="Gene3D" id="3.40.50.2000">
    <property type="entry name" value="Glycogen Phosphorylase B"/>
    <property type="match status" value="2"/>
</dbReference>
<dbReference type="PROSITE" id="PS00375">
    <property type="entry name" value="UDPGT"/>
    <property type="match status" value="1"/>
</dbReference>
<dbReference type="CDD" id="cd03784">
    <property type="entry name" value="GT1_Gtf-like"/>
    <property type="match status" value="1"/>
</dbReference>
<dbReference type="FunFam" id="3.40.50.2000:FF:000056">
    <property type="entry name" value="Glycosyltransferase"/>
    <property type="match status" value="1"/>
</dbReference>